<comment type="caution">
    <text evidence="16">The sequence shown here is derived from an EMBL/GenBank/DDBJ whole genome shotgun (WGS) entry which is preliminary data.</text>
</comment>
<dbReference type="FunFam" id="3.50.50.60:FF:000051">
    <property type="entry name" value="Glutathione reductase"/>
    <property type="match status" value="1"/>
</dbReference>
<dbReference type="PRINTS" id="PR00368">
    <property type="entry name" value="FADPNR"/>
</dbReference>
<dbReference type="PROSITE" id="PS00076">
    <property type="entry name" value="PYRIDINE_REDOX_1"/>
    <property type="match status" value="1"/>
</dbReference>
<organism evidence="16 17">
    <name type="scientific">Symbiodinium natans</name>
    <dbReference type="NCBI Taxonomy" id="878477"/>
    <lineage>
        <taxon>Eukaryota</taxon>
        <taxon>Sar</taxon>
        <taxon>Alveolata</taxon>
        <taxon>Dinophyceae</taxon>
        <taxon>Suessiales</taxon>
        <taxon>Symbiodiniaceae</taxon>
        <taxon>Symbiodinium</taxon>
    </lineage>
</organism>
<evidence type="ECO:0000313" key="16">
    <source>
        <dbReference type="EMBL" id="CAE7472159.1"/>
    </source>
</evidence>
<accession>A0A812S9D9</accession>
<dbReference type="PANTHER" id="PTHR42737:SF2">
    <property type="entry name" value="GLUTATHIONE REDUCTASE"/>
    <property type="match status" value="1"/>
</dbReference>
<keyword evidence="13" id="KW-0812">Transmembrane</keyword>
<keyword evidence="8 12" id="KW-0676">Redox-active center</keyword>
<feature type="binding site" evidence="10">
    <location>
        <position position="327"/>
    </location>
    <ligand>
        <name>NAD(+)</name>
        <dbReference type="ChEBI" id="CHEBI:57540"/>
    </ligand>
</feature>
<evidence type="ECO:0000313" key="17">
    <source>
        <dbReference type="Proteomes" id="UP000604046"/>
    </source>
</evidence>
<feature type="binding site" evidence="10">
    <location>
        <position position="369"/>
    </location>
    <ligand>
        <name>FAD</name>
        <dbReference type="ChEBI" id="CHEBI:57692"/>
    </ligand>
</feature>
<dbReference type="InterPro" id="IPR001100">
    <property type="entry name" value="Pyr_nuc-diS_OxRdtase"/>
</dbReference>
<evidence type="ECO:0000256" key="12">
    <source>
        <dbReference type="RuleBase" id="RU003691"/>
    </source>
</evidence>
<evidence type="ECO:0000256" key="5">
    <source>
        <dbReference type="ARBA" id="ARBA00022857"/>
    </source>
</evidence>
<keyword evidence="10" id="KW-0547">Nucleotide-binding</keyword>
<dbReference type="InterPro" id="IPR046952">
    <property type="entry name" value="GSHR/TRXR-like"/>
</dbReference>
<keyword evidence="13" id="KW-1133">Transmembrane helix</keyword>
<dbReference type="GO" id="GO:0045454">
    <property type="term" value="P:cell redox homeostasis"/>
    <property type="evidence" value="ECO:0007669"/>
    <property type="project" value="InterPro"/>
</dbReference>
<dbReference type="PIRSF" id="PIRSF000350">
    <property type="entry name" value="Mercury_reductase_MerA"/>
    <property type="match status" value="1"/>
</dbReference>
<dbReference type="InterPro" id="IPR023753">
    <property type="entry name" value="FAD/NAD-binding_dom"/>
</dbReference>
<evidence type="ECO:0000259" key="14">
    <source>
        <dbReference type="Pfam" id="PF02852"/>
    </source>
</evidence>
<protein>
    <submittedName>
        <fullName evidence="16">EMB2360 protein</fullName>
    </submittedName>
</protein>
<dbReference type="GO" id="GO:0006749">
    <property type="term" value="P:glutathione metabolic process"/>
    <property type="evidence" value="ECO:0007669"/>
    <property type="project" value="TreeGrafter"/>
</dbReference>
<sequence>MEAPEGPGPHRRTQRALKLLAALGLLSLGLCAGRWFLLTITDSRAENDSYDSYDYDLFTIGGGSAGVRLARFSAKYGARVGLAELPFAVVSDKHSAGGLGGTCVIRGCVPKKLLVYGSQLHDELRDARGYGWDFHGRPRINWRRLIATKNKEVARLSGKYRELLNDAKVDVFEGYAQVLSPHMVSVNGKRVTAKYICVATGSRASVPKIPGSTLPGVLTSDDALNLSHLPRRIVIVGGGYIAMEFASFFYGYGSEVHLVLRADKPLRGFDADVRAHLHSALQQRGIHLHANETPASIERRKLGWGELIFRTDQGTVLEVDNVMFATGRRPNTEELGLEAVGVEVDALSGKILVDKFSRTTVPSIFAIGDVTSRRSLTPVALMEATALSETLFGGRSRAPTYDNVPSAVFSQPPVATCGLSEAEAVDKHGEVQVFMSRFKPLKHTMPTGRAGQEMVLIKVLVANRGRSAGTVVGVHMVGEDAPEIVQALAIALSAGASKEQFDQTVALHPTVTEEFCTLREATRIAKRRQKPKF</sequence>
<feature type="binding site" evidence="10">
    <location>
        <begin position="200"/>
        <end position="202"/>
    </location>
    <ligand>
        <name>FAD</name>
        <dbReference type="ChEBI" id="CHEBI:57692"/>
    </ligand>
</feature>
<dbReference type="Proteomes" id="UP000604046">
    <property type="component" value="Unassembled WGS sequence"/>
</dbReference>
<evidence type="ECO:0000256" key="3">
    <source>
        <dbReference type="ARBA" id="ARBA00022630"/>
    </source>
</evidence>
<dbReference type="PANTHER" id="PTHR42737">
    <property type="entry name" value="GLUTATHIONE REDUCTASE"/>
    <property type="match status" value="1"/>
</dbReference>
<name>A0A812S9D9_9DINO</name>
<comment type="cofactor">
    <cofactor evidence="10">
        <name>FAD</name>
        <dbReference type="ChEBI" id="CHEBI:57692"/>
    </cofactor>
    <text evidence="10">Binds 1 FAD per subunit.</text>
</comment>
<keyword evidence="7" id="KW-1015">Disulfide bond</keyword>
<feature type="binding site" evidence="10">
    <location>
        <position position="112"/>
    </location>
    <ligand>
        <name>FAD</name>
        <dbReference type="ChEBI" id="CHEBI:57692"/>
    </ligand>
</feature>
<evidence type="ECO:0000256" key="11">
    <source>
        <dbReference type="PIRSR" id="PIRSR000350-4"/>
    </source>
</evidence>
<dbReference type="Gene3D" id="3.50.50.60">
    <property type="entry name" value="FAD/NAD(P)-binding domain"/>
    <property type="match status" value="2"/>
</dbReference>
<feature type="binding site" evidence="10">
    <location>
        <begin position="237"/>
        <end position="244"/>
    </location>
    <ligand>
        <name>NAD(+)</name>
        <dbReference type="ChEBI" id="CHEBI:57540"/>
    </ligand>
</feature>
<dbReference type="NCBIfam" id="NF004776">
    <property type="entry name" value="PRK06116.1"/>
    <property type="match status" value="1"/>
</dbReference>
<dbReference type="OrthoDB" id="5956163at2759"/>
<dbReference type="AlphaFoldDB" id="A0A812S9D9"/>
<gene>
    <name evidence="16" type="primary">EMB2360</name>
    <name evidence="16" type="ORF">SNAT2548_LOCUS26516</name>
</gene>
<reference evidence="16" key="1">
    <citation type="submission" date="2021-02" db="EMBL/GenBank/DDBJ databases">
        <authorList>
            <person name="Dougan E. K."/>
            <person name="Rhodes N."/>
            <person name="Thang M."/>
            <person name="Chan C."/>
        </authorList>
    </citation>
    <scope>NUCLEOTIDE SEQUENCE</scope>
</reference>
<keyword evidence="10" id="KW-0520">NAD</keyword>
<feature type="disulfide bond" description="Redox-active" evidence="11">
    <location>
        <begin position="103"/>
        <end position="108"/>
    </location>
</feature>
<dbReference type="SUPFAM" id="SSF55424">
    <property type="entry name" value="FAD/NAD-linked reductases, dimerisation (C-terminal) domain"/>
    <property type="match status" value="1"/>
</dbReference>
<dbReference type="PRINTS" id="PR00411">
    <property type="entry name" value="PNDRDTASEI"/>
</dbReference>
<keyword evidence="4 10" id="KW-0274">FAD</keyword>
<dbReference type="InterPro" id="IPR004099">
    <property type="entry name" value="Pyr_nucl-diS_OxRdtase_dimer"/>
</dbReference>
<evidence type="ECO:0000259" key="15">
    <source>
        <dbReference type="Pfam" id="PF07992"/>
    </source>
</evidence>
<keyword evidence="17" id="KW-1185">Reference proteome</keyword>
<dbReference type="Pfam" id="PF07992">
    <property type="entry name" value="Pyr_redox_2"/>
    <property type="match status" value="1"/>
</dbReference>
<keyword evidence="13" id="KW-0472">Membrane</keyword>
<evidence type="ECO:0000256" key="1">
    <source>
        <dbReference type="ARBA" id="ARBA00007532"/>
    </source>
</evidence>
<comment type="similarity">
    <text evidence="1 12">Belongs to the class-I pyridine nucleotide-disulfide oxidoreductase family.</text>
</comment>
<feature type="transmembrane region" description="Helical" evidence="13">
    <location>
        <begin position="19"/>
        <end position="37"/>
    </location>
</feature>
<keyword evidence="5" id="KW-0521">NADP</keyword>
<evidence type="ECO:0000256" key="7">
    <source>
        <dbReference type="ARBA" id="ARBA00023157"/>
    </source>
</evidence>
<dbReference type="GO" id="GO:0005829">
    <property type="term" value="C:cytosol"/>
    <property type="evidence" value="ECO:0007669"/>
    <property type="project" value="TreeGrafter"/>
</dbReference>
<dbReference type="EMBL" id="CAJNDS010002434">
    <property type="protein sequence ID" value="CAE7472159.1"/>
    <property type="molecule type" value="Genomic_DNA"/>
</dbReference>
<dbReference type="InterPro" id="IPR016156">
    <property type="entry name" value="FAD/NAD-linked_Rdtase_dimer_sf"/>
</dbReference>
<dbReference type="Pfam" id="PF02852">
    <property type="entry name" value="Pyr_redox_dim"/>
    <property type="match status" value="1"/>
</dbReference>
<dbReference type="GO" id="GO:0005739">
    <property type="term" value="C:mitochondrion"/>
    <property type="evidence" value="ECO:0007669"/>
    <property type="project" value="TreeGrafter"/>
</dbReference>
<feature type="active site" description="Proton acceptor" evidence="9">
    <location>
        <position position="508"/>
    </location>
</feature>
<evidence type="ECO:0000256" key="4">
    <source>
        <dbReference type="ARBA" id="ARBA00022827"/>
    </source>
</evidence>
<keyword evidence="6 12" id="KW-0560">Oxidoreductase</keyword>
<comment type="subunit">
    <text evidence="2">Homodimer.</text>
</comment>
<dbReference type="GO" id="GO:0050660">
    <property type="term" value="F:flavin adenine dinucleotide binding"/>
    <property type="evidence" value="ECO:0007669"/>
    <property type="project" value="InterPro"/>
</dbReference>
<dbReference type="SUPFAM" id="SSF51905">
    <property type="entry name" value="FAD/NAD(P)-binding domain"/>
    <property type="match status" value="1"/>
</dbReference>
<feature type="domain" description="Pyridine nucleotide-disulphide oxidoreductase dimerisation" evidence="14">
    <location>
        <begin position="404"/>
        <end position="517"/>
    </location>
</feature>
<proteinExistence type="inferred from homology"/>
<evidence type="ECO:0000256" key="6">
    <source>
        <dbReference type="ARBA" id="ARBA00023002"/>
    </source>
</evidence>
<evidence type="ECO:0000256" key="2">
    <source>
        <dbReference type="ARBA" id="ARBA00011738"/>
    </source>
</evidence>
<dbReference type="GO" id="GO:0004362">
    <property type="term" value="F:glutathione-disulfide reductase (NADPH) activity"/>
    <property type="evidence" value="ECO:0007669"/>
    <property type="project" value="TreeGrafter"/>
</dbReference>
<feature type="domain" description="FAD/NAD(P)-binding" evidence="15">
    <location>
        <begin position="56"/>
        <end position="384"/>
    </location>
</feature>
<dbReference type="InterPro" id="IPR036188">
    <property type="entry name" value="FAD/NAD-bd_sf"/>
</dbReference>
<dbReference type="Gene3D" id="3.30.390.30">
    <property type="match status" value="1"/>
</dbReference>
<dbReference type="InterPro" id="IPR012999">
    <property type="entry name" value="Pyr_OxRdtase_I_AS"/>
</dbReference>
<keyword evidence="3 12" id="KW-0285">Flavoprotein</keyword>
<evidence type="ECO:0000256" key="10">
    <source>
        <dbReference type="PIRSR" id="PIRSR000350-3"/>
    </source>
</evidence>
<evidence type="ECO:0000256" key="13">
    <source>
        <dbReference type="SAM" id="Phobius"/>
    </source>
</evidence>
<evidence type="ECO:0000256" key="8">
    <source>
        <dbReference type="ARBA" id="ARBA00023284"/>
    </source>
</evidence>
<dbReference type="GO" id="GO:0034599">
    <property type="term" value="P:cellular response to oxidative stress"/>
    <property type="evidence" value="ECO:0007669"/>
    <property type="project" value="TreeGrafter"/>
</dbReference>
<evidence type="ECO:0000256" key="9">
    <source>
        <dbReference type="PIRSR" id="PIRSR000350-2"/>
    </source>
</evidence>